<dbReference type="InterPro" id="IPR013320">
    <property type="entry name" value="ConA-like_dom_sf"/>
</dbReference>
<dbReference type="Gene3D" id="2.130.10.10">
    <property type="entry name" value="YVTN repeat-like/Quinoprotein amine dehydrogenase"/>
    <property type="match status" value="4"/>
</dbReference>
<dbReference type="NCBIfam" id="TIGR04183">
    <property type="entry name" value="Por_Secre_tail"/>
    <property type="match status" value="1"/>
</dbReference>
<dbReference type="InterPro" id="IPR022409">
    <property type="entry name" value="PKD/Chitinase_dom"/>
</dbReference>
<feature type="chain" id="PRO_5003279633" evidence="2">
    <location>
        <begin position="21"/>
        <end position="1255"/>
    </location>
</feature>
<dbReference type="GO" id="GO:0010411">
    <property type="term" value="P:xyloglucan metabolic process"/>
    <property type="evidence" value="ECO:0007669"/>
    <property type="project" value="TreeGrafter"/>
</dbReference>
<reference evidence="4 5" key="1">
    <citation type="journal article" date="2011" name="Stand. Genomic Sci.">
        <title>Complete genome sequence of the gliding freshwater bacterium Fluviicola taffensis type strain (RW262).</title>
        <authorList>
            <person name="Woyke T."/>
            <person name="Chertkov O."/>
            <person name="Lapidus A."/>
            <person name="Nolan M."/>
            <person name="Lucas S."/>
            <person name="Del Rio T.G."/>
            <person name="Tice H."/>
            <person name="Cheng J.F."/>
            <person name="Tapia R."/>
            <person name="Han C."/>
            <person name="Goodwin L."/>
            <person name="Pitluck S."/>
            <person name="Liolios K."/>
            <person name="Pagani I."/>
            <person name="Ivanova N."/>
            <person name="Huntemann M."/>
            <person name="Mavromatis K."/>
            <person name="Mikhailova N."/>
            <person name="Pati A."/>
            <person name="Chen A."/>
            <person name="Palaniappan K."/>
            <person name="Land M."/>
            <person name="Hauser L."/>
            <person name="Brambilla E.M."/>
            <person name="Rohde M."/>
            <person name="Mwirichia R."/>
            <person name="Sikorski J."/>
            <person name="Tindall B.J."/>
            <person name="Goker M."/>
            <person name="Bristow J."/>
            <person name="Eisen J.A."/>
            <person name="Markowitz V."/>
            <person name="Hugenholtz P."/>
            <person name="Klenk H.P."/>
            <person name="Kyrpides N.C."/>
        </authorList>
    </citation>
    <scope>NUCLEOTIDE SEQUENCE [LARGE SCALE GENOMIC DNA]</scope>
    <source>
        <strain evidence="5">DSM 16823 / RW262 / RW262</strain>
    </source>
</reference>
<dbReference type="Proteomes" id="UP000007463">
    <property type="component" value="Chromosome"/>
</dbReference>
<dbReference type="PANTHER" id="PTHR43739">
    <property type="entry name" value="XYLOGLUCANASE (EUROFUNG)"/>
    <property type="match status" value="1"/>
</dbReference>
<dbReference type="Gene3D" id="2.60.40.10">
    <property type="entry name" value="Immunoglobulins"/>
    <property type="match status" value="2"/>
</dbReference>
<dbReference type="eggNOG" id="COG4447">
    <property type="taxonomic scope" value="Bacteria"/>
</dbReference>
<evidence type="ECO:0000256" key="2">
    <source>
        <dbReference type="SAM" id="SignalP"/>
    </source>
</evidence>
<feature type="signal peptide" evidence="2">
    <location>
        <begin position="1"/>
        <end position="20"/>
    </location>
</feature>
<dbReference type="InterPro" id="IPR035986">
    <property type="entry name" value="PKD_dom_sf"/>
</dbReference>
<dbReference type="Pfam" id="PF18962">
    <property type="entry name" value="Por_Secre_tail"/>
    <property type="match status" value="1"/>
</dbReference>
<evidence type="ECO:0000259" key="3">
    <source>
        <dbReference type="PROSITE" id="PS50093"/>
    </source>
</evidence>
<dbReference type="Gene3D" id="2.60.120.260">
    <property type="entry name" value="Galactose-binding domain-like"/>
    <property type="match status" value="1"/>
</dbReference>
<dbReference type="RefSeq" id="WP_013687952.1">
    <property type="nucleotide sequence ID" value="NC_015321.1"/>
</dbReference>
<dbReference type="OrthoDB" id="9757947at2"/>
<dbReference type="InterPro" id="IPR000601">
    <property type="entry name" value="PKD_dom"/>
</dbReference>
<dbReference type="InterPro" id="IPR052025">
    <property type="entry name" value="Xyloglucanase_GH74"/>
</dbReference>
<proteinExistence type="predicted"/>
<accession>F2I9K4</accession>
<evidence type="ECO:0000313" key="4">
    <source>
        <dbReference type="EMBL" id="AEA45185.1"/>
    </source>
</evidence>
<dbReference type="HOGENOM" id="CLU_265356_0_0_10"/>
<name>F2I9K4_FLUTR</name>
<dbReference type="PROSITE" id="PS50093">
    <property type="entry name" value="PKD"/>
    <property type="match status" value="2"/>
</dbReference>
<dbReference type="Pfam" id="PF00801">
    <property type="entry name" value="PKD"/>
    <property type="match status" value="1"/>
</dbReference>
<dbReference type="PANTHER" id="PTHR43739:SF5">
    <property type="entry name" value="EXO-ALPHA-SIALIDASE"/>
    <property type="match status" value="1"/>
</dbReference>
<dbReference type="InterPro" id="IPR015943">
    <property type="entry name" value="WD40/YVTN_repeat-like_dom_sf"/>
</dbReference>
<dbReference type="SUPFAM" id="SSF110296">
    <property type="entry name" value="Oligoxyloglucan reducing end-specific cellobiohydrolase"/>
    <property type="match status" value="2"/>
</dbReference>
<protein>
    <submittedName>
        <fullName evidence="4">PKD domain containing protein</fullName>
    </submittedName>
</protein>
<dbReference type="KEGG" id="fte:Fluta_3212"/>
<dbReference type="AlphaFoldDB" id="F2I9K4"/>
<dbReference type="eggNOG" id="COG3291">
    <property type="taxonomic scope" value="Bacteria"/>
</dbReference>
<dbReference type="EMBL" id="CP002542">
    <property type="protein sequence ID" value="AEA45185.1"/>
    <property type="molecule type" value="Genomic_DNA"/>
</dbReference>
<dbReference type="InterPro" id="IPR013783">
    <property type="entry name" value="Ig-like_fold"/>
</dbReference>
<sequence precursor="true">MKKILLICAMLLSISSYAQLANWTPVPGGTNFPTNNSGQIHGFCRISQLKFHASDTNKYYAVTGEGGLFFSNDQGANWIVAPGTDVLTNNCASICIDYTNDQHLLLGTGDANYYSNSSAGLRKSNDGGTTFTATSLTNCLVIEIIQNSTNSLEYIAATNKGIYKSTDGGNNWTASTATNIPFTDMKVNTATNSQIVYASTEEDVPRFYRSTNFGTSWTQITSGVIASTANIQSGSRIGVTPANPNIVYLSVVGGGGIILKSTDSGLTFTTQKAEGSPYITFYDDDVTEGGQGNYNHCITVDLVDPSKLWLQSHCTWYSTNSGATWTLLTHWWEKCHTDMHQIQQAPFNRNNLYSMNDGGVWISNDGGNNWIPRSNGLYAYEIGNKCGIGSQVDKDFISIGTQDNGRVIANANGWFTTGGGDDYAKRQCDYNGNIYFDGIERQLNHTGAMVEYGLPTTNWNAFGFNRTNVNLGFVGVTNVYRTTDLTAGTPTWTQISTFNQTIVDIHSSIADPNRLYVLVSNGDVYVSSNALAASPTFVLRTPPGSASSLGSVAAIANNADIVFVSENNAVYRSADAGATWTNVTYNLPNVNHRRILAEQFGGTEELVFIATNNAVYYKKAGAVNWTNYSTSLPSRKSPTEFSMYDDGTNQSRIRYATFGRAIWESAFDNLRPFSANIVVGDSVMDCDNSSVLYTQACVGANNTPITYSWSFSGGTPATSTAASVNVTYPSTGTYNVTLTATDALNNTSTKTIAVFVQVNTQLALPLTEGFVSAAFPPMGWSQVNVANVSELWERNAVVGSQGSTQSMQYRNFDHYNGNRDEMRSSTYNFTGISSATLNFDVAFRRYSGANSDSLAVLVSTNCGISFTTVYYKGGNTLSTVPGDYTPDGFVPTPSQWRTETVDLSPYIGNQNVMISFQNRGHFGQNIYIDNINLTGVIAPPGPNFGAAPSAVCTGENVTVTDASTGMITSWNWDFGPGATPATATSAGPHTISYSTAGTKTITLTVNGGGTISHTVTVNATPATPTISADGPTTFCSGDSVTLTSSAATGNTWSNGETTPSITLLAAGTYTVNTSNGTCVSAPSIGTTVVITPNPAVTFAAIANLCLDGGAFALTQGTPAGGIYSGNGVSGGQFSPAMAGTGVTTLTYLFTDGNGCSGTASIDVEVDDCAGIKEKELSFVSIYPNPSDGIFTVDVGQLIIENVTIYDSKGRVVREIEGSKSAALKINISEMANGSYTVKVITANALQNIVPIVLKR</sequence>
<dbReference type="STRING" id="755732.Fluta_3212"/>
<dbReference type="InterPro" id="IPR026444">
    <property type="entry name" value="Secre_tail"/>
</dbReference>
<keyword evidence="5" id="KW-1185">Reference proteome</keyword>
<feature type="domain" description="PKD" evidence="3">
    <location>
        <begin position="701"/>
        <end position="761"/>
    </location>
</feature>
<dbReference type="SUPFAM" id="SSF49899">
    <property type="entry name" value="Concanavalin A-like lectins/glucanases"/>
    <property type="match status" value="1"/>
</dbReference>
<dbReference type="CDD" id="cd00146">
    <property type="entry name" value="PKD"/>
    <property type="match status" value="2"/>
</dbReference>
<dbReference type="GO" id="GO:0004553">
    <property type="term" value="F:hydrolase activity, hydrolyzing O-glycosyl compounds"/>
    <property type="evidence" value="ECO:0007669"/>
    <property type="project" value="UniProtKB-ARBA"/>
</dbReference>
<dbReference type="Pfam" id="PF18911">
    <property type="entry name" value="PKD_4"/>
    <property type="match status" value="1"/>
</dbReference>
<gene>
    <name evidence="4" type="ordered locus">Fluta_3212</name>
</gene>
<reference evidence="5" key="2">
    <citation type="submission" date="2011-02" db="EMBL/GenBank/DDBJ databases">
        <title>The complete genome of Fluviicola taffensis DSM 16823.</title>
        <authorList>
            <consortium name="US DOE Joint Genome Institute (JGI-PGF)"/>
            <person name="Lucas S."/>
            <person name="Copeland A."/>
            <person name="Lapidus A."/>
            <person name="Bruce D."/>
            <person name="Goodwin L."/>
            <person name="Pitluck S."/>
            <person name="Kyrpides N."/>
            <person name="Mavromatis K."/>
            <person name="Ivanova N."/>
            <person name="Mikhailova N."/>
            <person name="Pagani I."/>
            <person name="Chertkov O."/>
            <person name="Detter J.C."/>
            <person name="Han C."/>
            <person name="Tapia R."/>
            <person name="Land M."/>
            <person name="Hauser L."/>
            <person name="Markowitz V."/>
            <person name="Cheng J.-F."/>
            <person name="Hugenholtz P."/>
            <person name="Woyke T."/>
            <person name="Wu D."/>
            <person name="Tindall B."/>
            <person name="Pomrenke H.G."/>
            <person name="Brambilla E."/>
            <person name="Klenk H.-P."/>
            <person name="Eisen J.A."/>
        </authorList>
    </citation>
    <scope>NUCLEOTIDE SEQUENCE [LARGE SCALE GENOMIC DNA]</scope>
    <source>
        <strain evidence="5">DSM 16823 / RW262 / RW262</strain>
    </source>
</reference>
<feature type="domain" description="PKD" evidence="3">
    <location>
        <begin position="940"/>
        <end position="1006"/>
    </location>
</feature>
<evidence type="ECO:0000256" key="1">
    <source>
        <dbReference type="ARBA" id="ARBA00022729"/>
    </source>
</evidence>
<keyword evidence="1 2" id="KW-0732">Signal</keyword>
<dbReference type="SUPFAM" id="SSF49299">
    <property type="entry name" value="PKD domain"/>
    <property type="match status" value="2"/>
</dbReference>
<dbReference type="SMART" id="SM00089">
    <property type="entry name" value="PKD"/>
    <property type="match status" value="2"/>
</dbReference>
<organism evidence="4 5">
    <name type="scientific">Fluviicola taffensis (strain DSM 16823 / NCIMB 13979 / RW262)</name>
    <dbReference type="NCBI Taxonomy" id="755732"/>
    <lineage>
        <taxon>Bacteria</taxon>
        <taxon>Pseudomonadati</taxon>
        <taxon>Bacteroidota</taxon>
        <taxon>Flavobacteriia</taxon>
        <taxon>Flavobacteriales</taxon>
        <taxon>Crocinitomicaceae</taxon>
        <taxon>Fluviicola</taxon>
    </lineage>
</organism>
<evidence type="ECO:0000313" key="5">
    <source>
        <dbReference type="Proteomes" id="UP000007463"/>
    </source>
</evidence>